<dbReference type="OrthoDB" id="9111925at2759"/>
<dbReference type="Ensembl" id="ENSPCLT00000005569.1">
    <property type="protein sequence ID" value="ENSPCLP00000003967.1"/>
    <property type="gene ID" value="ENSPCLG00000003463.1"/>
</dbReference>
<feature type="compositionally biased region" description="Polar residues" evidence="18">
    <location>
        <begin position="1158"/>
        <end position="1183"/>
    </location>
</feature>
<dbReference type="SUPFAM" id="SSF52540">
    <property type="entry name" value="P-loop containing nucleoside triphosphate hydrolases"/>
    <property type="match status" value="2"/>
</dbReference>
<dbReference type="Pfam" id="PF00004">
    <property type="entry name" value="AAA"/>
    <property type="match status" value="1"/>
</dbReference>
<dbReference type="FunFam" id="3.40.50.300:FF:000061">
    <property type="entry name" value="ATPase family, AAA domain-containing 2"/>
    <property type="match status" value="1"/>
</dbReference>
<dbReference type="PANTHER" id="PTHR23069:SF4">
    <property type="entry name" value="ATPASE FAMILY AAA DOMAIN-CONTAINING PROTEIN 2"/>
    <property type="match status" value="1"/>
</dbReference>
<dbReference type="GO" id="GO:0045815">
    <property type="term" value="P:transcription initiation-coupled chromatin remodeling"/>
    <property type="evidence" value="ECO:0007669"/>
    <property type="project" value="TreeGrafter"/>
</dbReference>
<keyword evidence="13" id="KW-0804">Transcription</keyword>
<dbReference type="FunFam" id="3.40.50.300:FF:000734">
    <property type="entry name" value="ATPase family, AAA domain containing 2"/>
    <property type="match status" value="1"/>
</dbReference>
<dbReference type="InterPro" id="IPR041569">
    <property type="entry name" value="AAA_lid_3"/>
</dbReference>
<dbReference type="GO" id="GO:0042393">
    <property type="term" value="F:histone binding"/>
    <property type="evidence" value="ECO:0007669"/>
    <property type="project" value="TreeGrafter"/>
</dbReference>
<evidence type="ECO:0000256" key="5">
    <source>
        <dbReference type="ARBA" id="ARBA00022741"/>
    </source>
</evidence>
<dbReference type="Gene3D" id="1.20.920.10">
    <property type="entry name" value="Bromodomain-like"/>
    <property type="match status" value="1"/>
</dbReference>
<feature type="compositionally biased region" description="Acidic residues" evidence="18">
    <location>
        <begin position="218"/>
        <end position="244"/>
    </location>
</feature>
<dbReference type="InterPro" id="IPR003593">
    <property type="entry name" value="AAA+_ATPase"/>
</dbReference>
<evidence type="ECO:0000256" key="17">
    <source>
        <dbReference type="PROSITE-ProRule" id="PRU00035"/>
    </source>
</evidence>
<keyword evidence="6" id="KW-0378">Hydrolase</keyword>
<keyword evidence="8" id="KW-0832">Ubl conjugation</keyword>
<evidence type="ECO:0000259" key="19">
    <source>
        <dbReference type="PROSITE" id="PS50014"/>
    </source>
</evidence>
<protein>
    <recommendedName>
        <fullName evidence="16">ATPase family AAA domain-containing protein 2</fullName>
    </recommendedName>
</protein>
<feature type="compositionally biased region" description="Basic and acidic residues" evidence="18">
    <location>
        <begin position="245"/>
        <end position="254"/>
    </location>
</feature>
<dbReference type="Gene3D" id="3.40.50.300">
    <property type="entry name" value="P-loop containing nucleotide triphosphate hydrolases"/>
    <property type="match status" value="2"/>
</dbReference>
<dbReference type="InterPro" id="IPR036427">
    <property type="entry name" value="Bromodomain-like_sf"/>
</dbReference>
<evidence type="ECO:0000256" key="1">
    <source>
        <dbReference type="ARBA" id="ARBA00004123"/>
    </source>
</evidence>
<evidence type="ECO:0000256" key="6">
    <source>
        <dbReference type="ARBA" id="ARBA00022801"/>
    </source>
</evidence>
<dbReference type="PROSITE" id="PS00674">
    <property type="entry name" value="AAA"/>
    <property type="match status" value="1"/>
</dbReference>
<evidence type="ECO:0000256" key="3">
    <source>
        <dbReference type="ARBA" id="ARBA00022499"/>
    </source>
</evidence>
<accession>A0A669P597</accession>
<dbReference type="SUPFAM" id="SSF47370">
    <property type="entry name" value="Bromodomain"/>
    <property type="match status" value="1"/>
</dbReference>
<feature type="region of interest" description="Disordered" evidence="18">
    <location>
        <begin position="1158"/>
        <end position="1237"/>
    </location>
</feature>
<dbReference type="FunFam" id="1.20.920.10:FF:000021">
    <property type="entry name" value="ATPase family AAA domain-containing protein 2"/>
    <property type="match status" value="1"/>
</dbReference>
<evidence type="ECO:0000256" key="9">
    <source>
        <dbReference type="ARBA" id="ARBA00023015"/>
    </source>
</evidence>
<dbReference type="CDD" id="cd19517">
    <property type="entry name" value="RecA-like_Yta7-like"/>
    <property type="match status" value="1"/>
</dbReference>
<evidence type="ECO:0000313" key="20">
    <source>
        <dbReference type="Ensembl" id="ENSPCLP00000003967.1"/>
    </source>
</evidence>
<evidence type="ECO:0000256" key="16">
    <source>
        <dbReference type="ARBA" id="ARBA00071858"/>
    </source>
</evidence>
<dbReference type="PANTHER" id="PTHR23069">
    <property type="entry name" value="AAA DOMAIN-CONTAINING"/>
    <property type="match status" value="1"/>
</dbReference>
<feature type="compositionally biased region" description="Basic residues" evidence="18">
    <location>
        <begin position="1104"/>
        <end position="1114"/>
    </location>
</feature>
<keyword evidence="4" id="KW-0597">Phosphoprotein</keyword>
<evidence type="ECO:0000256" key="11">
    <source>
        <dbReference type="ARBA" id="ARBA00023117"/>
    </source>
</evidence>
<reference evidence="20" key="2">
    <citation type="submission" date="2025-09" db="UniProtKB">
        <authorList>
            <consortium name="Ensembl"/>
        </authorList>
    </citation>
    <scope>IDENTIFICATION</scope>
</reference>
<proteinExistence type="inferred from homology"/>
<reference evidence="20" key="1">
    <citation type="submission" date="2025-08" db="UniProtKB">
        <authorList>
            <consortium name="Ensembl"/>
        </authorList>
    </citation>
    <scope>IDENTIFICATION</scope>
</reference>
<evidence type="ECO:0000256" key="7">
    <source>
        <dbReference type="ARBA" id="ARBA00022840"/>
    </source>
</evidence>
<dbReference type="Proteomes" id="UP000472261">
    <property type="component" value="Unplaced"/>
</dbReference>
<dbReference type="SMART" id="SM00297">
    <property type="entry name" value="BROMO"/>
    <property type="match status" value="1"/>
</dbReference>
<dbReference type="PROSITE" id="PS50014">
    <property type="entry name" value="BROMODOMAIN_2"/>
    <property type="match status" value="1"/>
</dbReference>
<dbReference type="InterPro" id="IPR003959">
    <property type="entry name" value="ATPase_AAA_core"/>
</dbReference>
<keyword evidence="12" id="KW-0010">Activator</keyword>
<dbReference type="PRINTS" id="PR00503">
    <property type="entry name" value="BROMODOMAIN"/>
</dbReference>
<evidence type="ECO:0000256" key="14">
    <source>
        <dbReference type="ARBA" id="ARBA00023242"/>
    </source>
</evidence>
<dbReference type="GO" id="GO:0006334">
    <property type="term" value="P:nucleosome assembly"/>
    <property type="evidence" value="ECO:0007669"/>
    <property type="project" value="TreeGrafter"/>
</dbReference>
<evidence type="ECO:0000256" key="13">
    <source>
        <dbReference type="ARBA" id="ARBA00023163"/>
    </source>
</evidence>
<evidence type="ECO:0000256" key="4">
    <source>
        <dbReference type="ARBA" id="ARBA00022553"/>
    </source>
</evidence>
<dbReference type="InterPro" id="IPR045199">
    <property type="entry name" value="ATAD2-like"/>
</dbReference>
<keyword evidence="11 17" id="KW-0103">Bromodomain</keyword>
<keyword evidence="14" id="KW-0539">Nucleus</keyword>
<dbReference type="CDD" id="cd05528">
    <property type="entry name" value="Bromo_AAA"/>
    <property type="match status" value="1"/>
</dbReference>
<feature type="region of interest" description="Disordered" evidence="18">
    <location>
        <begin position="883"/>
        <end position="909"/>
    </location>
</feature>
<dbReference type="InterPro" id="IPR027417">
    <property type="entry name" value="P-loop_NTPase"/>
</dbReference>
<keyword evidence="10" id="KW-0175">Coiled coil</keyword>
<keyword evidence="7" id="KW-0067">ATP-binding</keyword>
<evidence type="ECO:0000256" key="2">
    <source>
        <dbReference type="ARBA" id="ARBA00006914"/>
    </source>
</evidence>
<dbReference type="GO" id="GO:0005524">
    <property type="term" value="F:ATP binding"/>
    <property type="evidence" value="ECO:0007669"/>
    <property type="project" value="UniProtKB-KW"/>
</dbReference>
<feature type="region of interest" description="Disordered" evidence="18">
    <location>
        <begin position="1091"/>
        <end position="1114"/>
    </location>
</feature>
<dbReference type="Pfam" id="PF00439">
    <property type="entry name" value="Bromodomain"/>
    <property type="match status" value="1"/>
</dbReference>
<feature type="region of interest" description="Disordered" evidence="18">
    <location>
        <begin position="215"/>
        <end position="322"/>
    </location>
</feature>
<comment type="subcellular location">
    <subcellularLocation>
        <location evidence="1">Nucleus</location>
    </subcellularLocation>
</comment>
<dbReference type="GO" id="GO:0005654">
    <property type="term" value="C:nucleoplasm"/>
    <property type="evidence" value="ECO:0007669"/>
    <property type="project" value="UniProtKB-ARBA"/>
</dbReference>
<feature type="compositionally biased region" description="Basic and acidic residues" evidence="18">
    <location>
        <begin position="1184"/>
        <end position="1193"/>
    </location>
</feature>
<comment type="similarity">
    <text evidence="2">Belongs to the AAA ATPase family.</text>
</comment>
<evidence type="ECO:0000256" key="12">
    <source>
        <dbReference type="ARBA" id="ARBA00023159"/>
    </source>
</evidence>
<dbReference type="CTD" id="29028"/>
<keyword evidence="9" id="KW-0805">Transcription regulation</keyword>
<keyword evidence="5" id="KW-0547">Nucleotide-binding</keyword>
<dbReference type="InterPro" id="IPR003960">
    <property type="entry name" value="ATPase_AAA_CS"/>
</dbReference>
<dbReference type="GO" id="GO:0006337">
    <property type="term" value="P:nucleosome disassembly"/>
    <property type="evidence" value="ECO:0007669"/>
    <property type="project" value="TreeGrafter"/>
</dbReference>
<dbReference type="Gene3D" id="1.10.8.60">
    <property type="match status" value="1"/>
</dbReference>
<organism evidence="20 21">
    <name type="scientific">Phasianus colchicus</name>
    <name type="common">Common pheasant</name>
    <dbReference type="NCBI Taxonomy" id="9054"/>
    <lineage>
        <taxon>Eukaryota</taxon>
        <taxon>Metazoa</taxon>
        <taxon>Chordata</taxon>
        <taxon>Craniata</taxon>
        <taxon>Vertebrata</taxon>
        <taxon>Euteleostomi</taxon>
        <taxon>Archelosauria</taxon>
        <taxon>Archosauria</taxon>
        <taxon>Dinosauria</taxon>
        <taxon>Saurischia</taxon>
        <taxon>Theropoda</taxon>
        <taxon>Coelurosauria</taxon>
        <taxon>Aves</taxon>
        <taxon>Neognathae</taxon>
        <taxon>Galloanserae</taxon>
        <taxon>Galliformes</taxon>
        <taxon>Phasianidae</taxon>
        <taxon>Phasianinae</taxon>
        <taxon>Phasianus</taxon>
    </lineage>
</organism>
<name>A0A669P597_PHACC</name>
<dbReference type="InterPro" id="IPR001487">
    <property type="entry name" value="Bromodomain"/>
</dbReference>
<feature type="compositionally biased region" description="Basic residues" evidence="18">
    <location>
        <begin position="278"/>
        <end position="289"/>
    </location>
</feature>
<feature type="compositionally biased region" description="Low complexity" evidence="18">
    <location>
        <begin position="36"/>
        <end position="45"/>
    </location>
</feature>
<feature type="domain" description="Bromo" evidence="19">
    <location>
        <begin position="948"/>
        <end position="1003"/>
    </location>
</feature>
<evidence type="ECO:0000256" key="18">
    <source>
        <dbReference type="SAM" id="MobiDB-lite"/>
    </source>
</evidence>
<evidence type="ECO:0000313" key="21">
    <source>
        <dbReference type="Proteomes" id="UP000472261"/>
    </source>
</evidence>
<dbReference type="OMA" id="NRNACHQ"/>
<evidence type="ECO:0000256" key="8">
    <source>
        <dbReference type="ARBA" id="ARBA00022843"/>
    </source>
</evidence>
<dbReference type="GO" id="GO:0016887">
    <property type="term" value="F:ATP hydrolysis activity"/>
    <property type="evidence" value="ECO:0007669"/>
    <property type="project" value="InterPro"/>
</dbReference>
<feature type="compositionally biased region" description="Low complexity" evidence="18">
    <location>
        <begin position="294"/>
        <end position="307"/>
    </location>
</feature>
<keyword evidence="21" id="KW-1185">Reference proteome</keyword>
<evidence type="ECO:0000256" key="10">
    <source>
        <dbReference type="ARBA" id="ARBA00023054"/>
    </source>
</evidence>
<comment type="catalytic activity">
    <reaction evidence="15">
        <text>ATP + H2O = ADP + phosphate + H(+)</text>
        <dbReference type="Rhea" id="RHEA:13065"/>
        <dbReference type="ChEBI" id="CHEBI:15377"/>
        <dbReference type="ChEBI" id="CHEBI:15378"/>
        <dbReference type="ChEBI" id="CHEBI:30616"/>
        <dbReference type="ChEBI" id="CHEBI:43474"/>
        <dbReference type="ChEBI" id="CHEBI:456216"/>
    </reaction>
</comment>
<dbReference type="Pfam" id="PF17862">
    <property type="entry name" value="AAA_lid_3"/>
    <property type="match status" value="1"/>
</dbReference>
<dbReference type="KEGG" id="pcoc:116227724"/>
<feature type="region of interest" description="Disordered" evidence="18">
    <location>
        <begin position="36"/>
        <end position="61"/>
    </location>
</feature>
<dbReference type="RefSeq" id="XP_031447049.1">
    <property type="nucleotide sequence ID" value="XM_031591189.1"/>
</dbReference>
<dbReference type="FunFam" id="1.10.8.60:FF:000016">
    <property type="entry name" value="ATPase family AAA domain-containing protein 2B"/>
    <property type="match status" value="1"/>
</dbReference>
<sequence length="1335" mass="151466">MVVLRSSGARRGPPFAIMDSSSEFISLQPTALGSRRTWTRSQSSSVAAGSEGMERRGRSARFSSGKMECFHGHCLRPIRKNITLRSDSSFEKSMEILSENVNRRHFGRQLTKPKSDLKEEEYKEVTRTLKTRADAKAAKQIHEEDGDLEVRRSRYTTTNQSVLFDALITNTAEAVLQKMDDMEKMRRRHKKGLEDFGVFNNAKENLDRYSCEKKEIEGGDEPENQQELEASSEEIEGKEDDDVEDNQKRYDLRQRKTVVPYQAPLERPRQRKMLFPSPRKRPNRLRRAAHNANSTSSSSSSPSLSSSSDEEESVERRRMHSRNRTIRRCLPVNFQEDELKGVRKDRMKTGKSLADVDPMQIDSSVRFDAVGGLSDHISALKEMVIFPLLYPEVFERFKIQPPRGCLFYGPPGTGKTLVARALANECSQGNRRVAFFMRKGADCLSKWVGESERQLRLLFDQAYQMRPSIIFFDEIDGLAPVRSSKQDQIHSSIVSTLLALMDGLDSRGEVVVIGATNRLDSIDPALRRPGRFDREFLFGLPNKEARKEIFKIHTRDWTPKLLDTFIDELATECVGYCGADIKSLCAEAALCALRRRYPQIYSSSEKLQLDVNSIKIKAKDFVMAMQKTVPASQRAVPSPGQALSPIMKPLLGNTLLRILQALQRVFPHAELALKKDQQQGSLNSILKGDTIDGNYESPSIFEENVTDKMICRPQEKFLNFSRKAYWQPTSCRPHLLLVGKAGYGQASHLAPAVLHALEMFPVHTLDMSVLFVSISSPEETCAQLIREAQRTAPSIIYIPHIHLWWDSVGATLKATFTSLIQNIPTFAPVLLLATSDVCHTDLPDEVQTLFKNDFGEVFNIQSPDEDERRHFFEDLILNQAAKPPTSKRKAAGQTLEALPVAPPPEPRPLTEEEMKCLEEQEEDTLRELRIFLRDVTHRLAIDKRFRAFTKPVDPEEVPDYDTVIKHPMDLSTVLSKIDLHQYLTAGDFLKDIDLICSNALEYNPDKDPGDRLIRHRACSLKDTAYSIVKEEIDEDFEQLCEEIKESRKKRGCSSSKYAPDFYTVMPKENSAPGCKKTDAKCSEKTKMTVTPVGASTPLSSDVSKRKRRKTKSSFSIAKRKRCFQFNKENTIPKDDPNESDGEDFLASYISNMDQTEFESLQASTWEESETVLQERQTNSNENKAGSEKEREGGLFDMGTSAGEKESVGLPGHSDLRRESDVSVVQKPDTSGKPEANDPWVLHTTRARCSQTEQRQMRAEKVMDVVTESAVVVMVDYCELKQLLNMVTELTKEADVFHFEKLYATICQCIYQHREDYDKTELLKVMKKEIKALALI</sequence>
<dbReference type="GO" id="GO:0003682">
    <property type="term" value="F:chromatin binding"/>
    <property type="evidence" value="ECO:0007669"/>
    <property type="project" value="TreeGrafter"/>
</dbReference>
<gene>
    <name evidence="20" type="primary">ATAD2</name>
</gene>
<dbReference type="SMART" id="SM00382">
    <property type="entry name" value="AAA"/>
    <property type="match status" value="1"/>
</dbReference>
<keyword evidence="3" id="KW-1017">Isopeptide bond</keyword>
<dbReference type="GeneID" id="116227724"/>
<evidence type="ECO:0000256" key="15">
    <source>
        <dbReference type="ARBA" id="ARBA00049360"/>
    </source>
</evidence>